<dbReference type="EMBL" id="JBFAKC010000003">
    <property type="protein sequence ID" value="MEV0707295.1"/>
    <property type="molecule type" value="Genomic_DNA"/>
</dbReference>
<protein>
    <submittedName>
        <fullName evidence="1">DUF2771 domain-containing protein</fullName>
    </submittedName>
</protein>
<organism evidence="1 2">
    <name type="scientific">Nocardia aurea</name>
    <dbReference type="NCBI Taxonomy" id="2144174"/>
    <lineage>
        <taxon>Bacteria</taxon>
        <taxon>Bacillati</taxon>
        <taxon>Actinomycetota</taxon>
        <taxon>Actinomycetes</taxon>
        <taxon>Mycobacteriales</taxon>
        <taxon>Nocardiaceae</taxon>
        <taxon>Nocardia</taxon>
    </lineage>
</organism>
<keyword evidence="2" id="KW-1185">Reference proteome</keyword>
<evidence type="ECO:0000313" key="2">
    <source>
        <dbReference type="Proteomes" id="UP001551695"/>
    </source>
</evidence>
<gene>
    <name evidence="1" type="ORF">AB0I48_06990</name>
</gene>
<dbReference type="InterPro" id="IPR024495">
    <property type="entry name" value="DUF2771"/>
</dbReference>
<dbReference type="Pfam" id="PF10969">
    <property type="entry name" value="DUF2771"/>
    <property type="match status" value="1"/>
</dbReference>
<dbReference type="RefSeq" id="WP_109525629.1">
    <property type="nucleotide sequence ID" value="NZ_JBEXKW010000057.1"/>
</dbReference>
<name>A0ABV3FPF0_9NOCA</name>
<evidence type="ECO:0000313" key="1">
    <source>
        <dbReference type="EMBL" id="MEV0707295.1"/>
    </source>
</evidence>
<comment type="caution">
    <text evidence="1">The sequence shown here is derived from an EMBL/GenBank/DDBJ whole genome shotgun (WGS) entry which is preliminary data.</text>
</comment>
<reference evidence="1 2" key="1">
    <citation type="submission" date="2024-06" db="EMBL/GenBank/DDBJ databases">
        <title>The Natural Products Discovery Center: Release of the First 8490 Sequenced Strains for Exploring Actinobacteria Biosynthetic Diversity.</title>
        <authorList>
            <person name="Kalkreuter E."/>
            <person name="Kautsar S.A."/>
            <person name="Yang D."/>
            <person name="Bader C.D."/>
            <person name="Teijaro C.N."/>
            <person name="Fluegel L."/>
            <person name="Davis C.M."/>
            <person name="Simpson J.R."/>
            <person name="Lauterbach L."/>
            <person name="Steele A.D."/>
            <person name="Gui C."/>
            <person name="Meng S."/>
            <person name="Li G."/>
            <person name="Viehrig K."/>
            <person name="Ye F."/>
            <person name="Su P."/>
            <person name="Kiefer A.F."/>
            <person name="Nichols A."/>
            <person name="Cepeda A.J."/>
            <person name="Yan W."/>
            <person name="Fan B."/>
            <person name="Jiang Y."/>
            <person name="Adhikari A."/>
            <person name="Zheng C.-J."/>
            <person name="Schuster L."/>
            <person name="Cowan T.M."/>
            <person name="Smanski M.J."/>
            <person name="Chevrette M.G."/>
            <person name="De Carvalho L.P.S."/>
            <person name="Shen B."/>
        </authorList>
    </citation>
    <scope>NUCLEOTIDE SEQUENCE [LARGE SCALE GENOMIC DNA]</scope>
    <source>
        <strain evidence="1 2">NPDC050403</strain>
    </source>
</reference>
<accession>A0ABV3FPF0</accession>
<proteinExistence type="predicted"/>
<dbReference type="Proteomes" id="UP001551695">
    <property type="component" value="Unassembled WGS sequence"/>
</dbReference>
<sequence length="195" mass="20897">MTKPNTRTVLALVAAALLVVVATTVAVLVVTVRDAPEHTPELTAYAKGRTVEVTPFAYCAVTMRDCQVLPRSPSDADGTVFAGLPCAPDAAQCRQGSTVDLEVPPGYPLQLSLPKKVAEAPWLAQLVYVTPTGEKLDQVVSRHDYPEGALAITIDSRPAPDLRLIGVELQLPILARDETGREFYVPHAAWSISTV</sequence>